<dbReference type="AlphaFoldDB" id="A0A8H7QBQ7"/>
<evidence type="ECO:0000313" key="2">
    <source>
        <dbReference type="Proteomes" id="UP000650833"/>
    </source>
</evidence>
<accession>A0A8H7QBQ7</accession>
<protein>
    <submittedName>
        <fullName evidence="1">Uncharacterized protein</fullName>
    </submittedName>
</protein>
<sequence length="62" mass="7039">MNNPGDSMDEFGDPIVGSLGLINYKDNNESTYKVIWPFAVFGEKHVKRTPRKLYFGFISVVV</sequence>
<gene>
    <name evidence="1" type="ORF">INT46_002877</name>
</gene>
<dbReference type="Proteomes" id="UP000650833">
    <property type="component" value="Unassembled WGS sequence"/>
</dbReference>
<name>A0A8H7QBQ7_9FUNG</name>
<evidence type="ECO:0000313" key="1">
    <source>
        <dbReference type="EMBL" id="KAG2189959.1"/>
    </source>
</evidence>
<dbReference type="EMBL" id="JAEPRC010001110">
    <property type="protein sequence ID" value="KAG2189959.1"/>
    <property type="molecule type" value="Genomic_DNA"/>
</dbReference>
<proteinExistence type="predicted"/>
<comment type="caution">
    <text evidence="1">The sequence shown here is derived from an EMBL/GenBank/DDBJ whole genome shotgun (WGS) entry which is preliminary data.</text>
</comment>
<keyword evidence="2" id="KW-1185">Reference proteome</keyword>
<organism evidence="1 2">
    <name type="scientific">Mucor plumbeus</name>
    <dbReference type="NCBI Taxonomy" id="97098"/>
    <lineage>
        <taxon>Eukaryota</taxon>
        <taxon>Fungi</taxon>
        <taxon>Fungi incertae sedis</taxon>
        <taxon>Mucoromycota</taxon>
        <taxon>Mucoromycotina</taxon>
        <taxon>Mucoromycetes</taxon>
        <taxon>Mucorales</taxon>
        <taxon>Mucorineae</taxon>
        <taxon>Mucoraceae</taxon>
        <taxon>Mucor</taxon>
    </lineage>
</organism>
<reference evidence="1" key="1">
    <citation type="submission" date="2020-12" db="EMBL/GenBank/DDBJ databases">
        <title>Metabolic potential, ecology and presence of endohyphal bacteria is reflected in genomic diversity of Mucoromycotina.</title>
        <authorList>
            <person name="Muszewska A."/>
            <person name="Okrasinska A."/>
            <person name="Steczkiewicz K."/>
            <person name="Drgas O."/>
            <person name="Orlowska M."/>
            <person name="Perlinska-Lenart U."/>
            <person name="Aleksandrzak-Piekarczyk T."/>
            <person name="Szatraj K."/>
            <person name="Zielenkiewicz U."/>
            <person name="Pilsyk S."/>
            <person name="Malc E."/>
            <person name="Mieczkowski P."/>
            <person name="Kruszewska J.S."/>
            <person name="Biernat P."/>
            <person name="Pawlowska J."/>
        </authorList>
    </citation>
    <scope>NUCLEOTIDE SEQUENCE</scope>
    <source>
        <strain evidence="1">CBS 226.32</strain>
    </source>
</reference>